<reference evidence="1 2" key="1">
    <citation type="submission" date="2014-12" db="EMBL/GenBank/DDBJ databases">
        <title>Genome sequence of Methanobrevibacter arboriphilicus DH1, DSM1125.</title>
        <authorList>
            <person name="Poehlein A."/>
            <person name="Thauer R.K."/>
            <person name="Seedorf H."/>
            <person name="Daniel R."/>
        </authorList>
    </citation>
    <scope>NUCLEOTIDE SEQUENCE [LARGE SCALE GENOMIC DNA]</scope>
    <source>
        <strain evidence="1 2">DH1</strain>
    </source>
</reference>
<proteinExistence type="predicted"/>
<keyword evidence="2" id="KW-1185">Reference proteome</keyword>
<dbReference type="Proteomes" id="UP000191661">
    <property type="component" value="Unassembled WGS sequence"/>
</dbReference>
<accession>A0A1V6N3E0</accession>
<organism evidence="1 2">
    <name type="scientific">Methanobrevibacter arboriphilus JCM 13429 = DSM 1125</name>
    <dbReference type="NCBI Taxonomy" id="1300164"/>
    <lineage>
        <taxon>Archaea</taxon>
        <taxon>Methanobacteriati</taxon>
        <taxon>Methanobacteriota</taxon>
        <taxon>Methanomada group</taxon>
        <taxon>Methanobacteria</taxon>
        <taxon>Methanobacteriales</taxon>
        <taxon>Methanobacteriaceae</taxon>
        <taxon>Methanobrevibacter</taxon>
    </lineage>
</organism>
<evidence type="ECO:0000313" key="2">
    <source>
        <dbReference type="Proteomes" id="UP000191661"/>
    </source>
</evidence>
<protein>
    <submittedName>
        <fullName evidence="1">Pseudomurein endoisopeptidase</fullName>
    </submittedName>
</protein>
<gene>
    <name evidence="1" type="primary">peiA1</name>
    <name evidence="1" type="ORF">MBBAR_6c01160</name>
</gene>
<dbReference type="AlphaFoldDB" id="A0A1V6N3E0"/>
<name>A0A1V6N3E0_METAZ</name>
<evidence type="ECO:0000313" key="1">
    <source>
        <dbReference type="EMBL" id="OQD59006.1"/>
    </source>
</evidence>
<sequence>MPDLSNKELLIPYGTYQDMIKRTRVYRKQNGKNPTIIYLNSRNKKDYVNYIKLYEMYKRVKQYKKDKPKEVLNNVWINKPKISINVLIPKYNNPTVNINGKKYIPSNFTKFYDLMGGFGYSYYYNDIYSLSQEIKNLTIGKAMNCTDFAQLGVYIASQFKKDGKQIYTTRYRHVDCKSGGGHTQFEIQGGEFNKWTIVDISAKADKNSRIYSLSDGWCLNGTVRGYNESWILVDDGKT</sequence>
<comment type="caution">
    <text evidence="1">The sequence shown here is derived from an EMBL/GenBank/DDBJ whole genome shotgun (WGS) entry which is preliminary data.</text>
</comment>
<dbReference type="EMBL" id="JXMW01000006">
    <property type="protein sequence ID" value="OQD59006.1"/>
    <property type="molecule type" value="Genomic_DNA"/>
</dbReference>